<dbReference type="PANTHER" id="PTHR23086">
    <property type="entry name" value="PHOSPHATIDYLINOSITOL-4-PHOSPHATE 5-KINASE"/>
    <property type="match status" value="1"/>
</dbReference>
<gene>
    <name evidence="4" type="ORF">ACEWY4_006327</name>
</gene>
<dbReference type="InterPro" id="IPR027483">
    <property type="entry name" value="PInositol-4-P-4/5-kinase_C_sf"/>
</dbReference>
<accession>A0ABD1KD42</accession>
<evidence type="ECO:0000313" key="4">
    <source>
        <dbReference type="EMBL" id="KAL2097120.1"/>
    </source>
</evidence>
<proteinExistence type="predicted"/>
<keyword evidence="1" id="KW-0418">Kinase</keyword>
<dbReference type="PANTHER" id="PTHR23086:SF54">
    <property type="entry name" value="PHOSPHATIDYLINOSITOL 4-PHOSPHATE 5-KINASE TYPE-1 ALPHA"/>
    <property type="match status" value="1"/>
</dbReference>
<dbReference type="Gene3D" id="3.30.810.10">
    <property type="entry name" value="2-Layer Sandwich"/>
    <property type="match status" value="1"/>
</dbReference>
<feature type="region of interest" description="Disordered" evidence="2">
    <location>
        <begin position="506"/>
        <end position="536"/>
    </location>
</feature>
<reference evidence="4 5" key="1">
    <citation type="submission" date="2024-09" db="EMBL/GenBank/DDBJ databases">
        <title>A chromosome-level genome assembly of Gray's grenadier anchovy, Coilia grayii.</title>
        <authorList>
            <person name="Fu Z."/>
        </authorList>
    </citation>
    <scope>NUCLEOTIDE SEQUENCE [LARGE SCALE GENOMIC DNA]</scope>
    <source>
        <strain evidence="4">G4</strain>
        <tissue evidence="4">Muscle</tissue>
    </source>
</reference>
<evidence type="ECO:0000256" key="1">
    <source>
        <dbReference type="PROSITE-ProRule" id="PRU00781"/>
    </source>
</evidence>
<dbReference type="EMBL" id="JBHFQA010000006">
    <property type="protein sequence ID" value="KAL2097120.1"/>
    <property type="molecule type" value="Genomic_DNA"/>
</dbReference>
<dbReference type="InterPro" id="IPR002498">
    <property type="entry name" value="PInositol-4-P-4/5-kinase_core"/>
</dbReference>
<dbReference type="InterPro" id="IPR027484">
    <property type="entry name" value="PInositol-4-P-5-kinase_N"/>
</dbReference>
<dbReference type="PROSITE" id="PS51455">
    <property type="entry name" value="PIPK"/>
    <property type="match status" value="1"/>
</dbReference>
<dbReference type="SUPFAM" id="SSF56104">
    <property type="entry name" value="SAICAR synthase-like"/>
    <property type="match status" value="1"/>
</dbReference>
<organism evidence="4 5">
    <name type="scientific">Coilia grayii</name>
    <name type="common">Gray's grenadier anchovy</name>
    <dbReference type="NCBI Taxonomy" id="363190"/>
    <lineage>
        <taxon>Eukaryota</taxon>
        <taxon>Metazoa</taxon>
        <taxon>Chordata</taxon>
        <taxon>Craniata</taxon>
        <taxon>Vertebrata</taxon>
        <taxon>Euteleostomi</taxon>
        <taxon>Actinopterygii</taxon>
        <taxon>Neopterygii</taxon>
        <taxon>Teleostei</taxon>
        <taxon>Clupei</taxon>
        <taxon>Clupeiformes</taxon>
        <taxon>Clupeoidei</taxon>
        <taxon>Engraulidae</taxon>
        <taxon>Coilinae</taxon>
        <taxon>Coilia</taxon>
    </lineage>
</organism>
<dbReference type="Pfam" id="PF01504">
    <property type="entry name" value="PIP5K"/>
    <property type="match status" value="2"/>
</dbReference>
<keyword evidence="5" id="KW-1185">Reference proteome</keyword>
<protein>
    <recommendedName>
        <fullName evidence="3">PIPK domain-containing protein</fullName>
    </recommendedName>
</protein>
<dbReference type="Gene3D" id="3.30.800.10">
    <property type="entry name" value="Phosphatidylinositol Phosphate Kinase II Beta"/>
    <property type="match status" value="1"/>
</dbReference>
<evidence type="ECO:0000313" key="5">
    <source>
        <dbReference type="Proteomes" id="UP001591681"/>
    </source>
</evidence>
<dbReference type="GO" id="GO:0005524">
    <property type="term" value="F:ATP binding"/>
    <property type="evidence" value="ECO:0007669"/>
    <property type="project" value="UniProtKB-UniRule"/>
</dbReference>
<dbReference type="GO" id="GO:0016301">
    <property type="term" value="F:kinase activity"/>
    <property type="evidence" value="ECO:0007669"/>
    <property type="project" value="UniProtKB-UniRule"/>
</dbReference>
<evidence type="ECO:0000256" key="2">
    <source>
        <dbReference type="SAM" id="MobiDB-lite"/>
    </source>
</evidence>
<dbReference type="CDD" id="cd17301">
    <property type="entry name" value="PIPKc_PIP5KI"/>
    <property type="match status" value="1"/>
</dbReference>
<keyword evidence="1" id="KW-0547">Nucleotide-binding</keyword>
<evidence type="ECO:0000259" key="3">
    <source>
        <dbReference type="PROSITE" id="PS51455"/>
    </source>
</evidence>
<dbReference type="InterPro" id="IPR023610">
    <property type="entry name" value="PInositol-4/5-P-5/4-kinase"/>
</dbReference>
<dbReference type="Proteomes" id="UP001591681">
    <property type="component" value="Unassembled WGS sequence"/>
</dbReference>
<dbReference type="GO" id="GO:0046488">
    <property type="term" value="P:phosphatidylinositol metabolic process"/>
    <property type="evidence" value="ECO:0007669"/>
    <property type="project" value="UniProtKB-UniRule"/>
</dbReference>
<keyword evidence="1" id="KW-0808">Transferase</keyword>
<keyword evidence="1" id="KW-0067">ATP-binding</keyword>
<comment type="caution">
    <text evidence="4">The sequence shown here is derived from an EMBL/GenBank/DDBJ whole genome shotgun (WGS) entry which is preliminary data.</text>
</comment>
<feature type="domain" description="PIPK" evidence="3">
    <location>
        <begin position="137"/>
        <end position="474"/>
    </location>
</feature>
<dbReference type="AlphaFoldDB" id="A0ABD1KD42"/>
<dbReference type="SMART" id="SM00330">
    <property type="entry name" value="PIPKc"/>
    <property type="match status" value="1"/>
</dbReference>
<sequence>MDDIASTITIPNVSISEELLKELHLDETQSAMASVLNSTSDKEHLSSDGETNTDRILDRFEEISLMLTDLQIQNTKLWSKLEELHDEVDVLRAENKKLRDEIKSQWGAIQDAGLSSPVPIKKIIGHRGIDATGQTTYKQTPASALQVAIQLGIAYTVQAAGSMDQREVLIQDFEVVESIFFPRQGSKWTPPHHYKDFHFKIYAPFGFYYFRERFGIHSGDFRDSLCDKALIELSNSGASGSLFYLSSDDKFILKTVQCREAEFLQRLLPGYYNTLLRNRHTLLPKFYGLFCVCMGGKNIRIVVMNNLHPTSVPIHFKYDLKGSTHRRQASRQECSKQVPTYKDLDFLRDLPNGLLMEAGHYDVFRRTIHEDCLLLQSFRIMDYSLLVAIHKISQGEEECSPLTSDHSIGVFPVTTCKGEKMLVFTGIIDVLQSYRLVKKLEHSWKSLFQDGEAVSVHQPGFYAVRFEMFLCEKVFKRTPAKSSLSKTSRLGFHYLEPRLCQSRRSNLTTSQPSYTNKSSHTTIIKNSTSNQATKAATPGISSASLKQCHFRN</sequence>
<name>A0ABD1KD42_9TELE</name>